<keyword evidence="2" id="KW-1185">Reference proteome</keyword>
<proteinExistence type="predicted"/>
<accession>A0A840NDC4</accession>
<gene>
    <name evidence="1" type="ORF">BJ969_002039</name>
</gene>
<dbReference type="EMBL" id="JACHIV010000001">
    <property type="protein sequence ID" value="MBB5068951.1"/>
    <property type="molecule type" value="Genomic_DNA"/>
</dbReference>
<reference evidence="1 2" key="1">
    <citation type="submission" date="2020-08" db="EMBL/GenBank/DDBJ databases">
        <title>Sequencing the genomes of 1000 actinobacteria strains.</title>
        <authorList>
            <person name="Klenk H.-P."/>
        </authorList>
    </citation>
    <scope>NUCLEOTIDE SEQUENCE [LARGE SCALE GENOMIC DNA]</scope>
    <source>
        <strain evidence="1 2">DSM 45582</strain>
    </source>
</reference>
<dbReference type="Proteomes" id="UP000580474">
    <property type="component" value="Unassembled WGS sequence"/>
</dbReference>
<evidence type="ECO:0000313" key="2">
    <source>
        <dbReference type="Proteomes" id="UP000580474"/>
    </source>
</evidence>
<sequence>MKSAILHDGITHGADVSWLNGQAISLCGKSFGENTFTEKLFHGSVNCPDCKHAKRIGKRL</sequence>
<evidence type="ECO:0000313" key="1">
    <source>
        <dbReference type="EMBL" id="MBB5068951.1"/>
    </source>
</evidence>
<dbReference type="AlphaFoldDB" id="A0A840NDC4"/>
<organism evidence="1 2">
    <name type="scientific">Saccharopolyspora gloriosae</name>
    <dbReference type="NCBI Taxonomy" id="455344"/>
    <lineage>
        <taxon>Bacteria</taxon>
        <taxon>Bacillati</taxon>
        <taxon>Actinomycetota</taxon>
        <taxon>Actinomycetes</taxon>
        <taxon>Pseudonocardiales</taxon>
        <taxon>Pseudonocardiaceae</taxon>
        <taxon>Saccharopolyspora</taxon>
    </lineage>
</organism>
<dbReference type="RefSeq" id="WP_184478707.1">
    <property type="nucleotide sequence ID" value="NZ_JACHIV010000001.1"/>
</dbReference>
<comment type="caution">
    <text evidence="1">The sequence shown here is derived from an EMBL/GenBank/DDBJ whole genome shotgun (WGS) entry which is preliminary data.</text>
</comment>
<protein>
    <submittedName>
        <fullName evidence="1">Uncharacterized protein</fullName>
    </submittedName>
</protein>
<name>A0A840NDC4_9PSEU</name>